<dbReference type="Pfam" id="PF03151">
    <property type="entry name" value="TPT"/>
    <property type="match status" value="1"/>
</dbReference>
<sequence>MASVLPQSTFPAKGRGSRPSLSSLVTDAKRSVRFNVDKQHGHGPSETWSSLKASLPALRISVPSPRTGAFILSCLLWYFSSALSSNTSKALLSSNKHVQPRPPPLFPYPVTLTLAQFFFVHIFSSAISSPNIMRWVPGVRKPITRIVKNPGRDRILDMAKLSVFNVVGHALSSIALSRVPVSTVHTIKALTPLFTVLSFRLMFGVTYSMLTYVSLFPLTLGVMMACTTLSFSANDLMGLATALGSTLVFVAQSIYSKKLIGRGEGQHKAGGKLAGSHGDGHGHGFGPDGKLDKINILYYSSACSVVIMLPMALYYDGASLLLGTSGAASSMLDQQQESILPSSSSAYITYLLVANGVVHFAQNFLAFSVLALVSPVTYSIASLFKRVFVICFAIVWFGQSVSLLQWVGIVLTFVGLYLYNDSKATKSIHKGEEKLRREERLSDLRLPTSNEEGLRDLNVAEAAVSPRFHHHHQHTVAEPYSTIHYPGRSPLSAGATTSGAQGIRSFAGVGRRFSVGPDSKPAFSPQQPHYQQEQQQQPQQHPHHQHHHPSQQLLSGQDPRTSIPSPPPSRRSSSEDQQKLS</sequence>
<dbReference type="InterPro" id="IPR050186">
    <property type="entry name" value="TPT_transporter"/>
</dbReference>
<feature type="domain" description="Sugar phosphate transporter" evidence="7">
    <location>
        <begin position="72"/>
        <end position="420"/>
    </location>
</feature>
<feature type="transmembrane region" description="Helical" evidence="6">
    <location>
        <begin position="236"/>
        <end position="255"/>
    </location>
</feature>
<proteinExistence type="predicted"/>
<dbReference type="Gene3D" id="1.10.3730.20">
    <property type="match status" value="1"/>
</dbReference>
<dbReference type="SUPFAM" id="SSF103481">
    <property type="entry name" value="Multidrug resistance efflux transporter EmrE"/>
    <property type="match status" value="2"/>
</dbReference>
<dbReference type="RefSeq" id="XP_025374681.1">
    <property type="nucleotide sequence ID" value="XM_025522758.1"/>
</dbReference>
<feature type="transmembrane region" description="Helical" evidence="6">
    <location>
        <begin position="296"/>
        <end position="315"/>
    </location>
</feature>
<feature type="transmembrane region" description="Helical" evidence="6">
    <location>
        <begin position="347"/>
        <end position="373"/>
    </location>
</feature>
<keyword evidence="4 6" id="KW-0472">Membrane</keyword>
<dbReference type="GeneID" id="37044674"/>
<feature type="region of interest" description="Disordered" evidence="5">
    <location>
        <begin position="511"/>
        <end position="581"/>
    </location>
</feature>
<gene>
    <name evidence="8" type="ORF">FA10DRAFT_269438</name>
</gene>
<dbReference type="STRING" id="215250.A0A316YHA2"/>
<reference evidence="8 9" key="1">
    <citation type="journal article" date="2018" name="Mol. Biol. Evol.">
        <title>Broad Genomic Sampling Reveals a Smut Pathogenic Ancestry of the Fungal Clade Ustilaginomycotina.</title>
        <authorList>
            <person name="Kijpornyongpan T."/>
            <person name="Mondo S.J."/>
            <person name="Barry K."/>
            <person name="Sandor L."/>
            <person name="Lee J."/>
            <person name="Lipzen A."/>
            <person name="Pangilinan J."/>
            <person name="LaButti K."/>
            <person name="Hainaut M."/>
            <person name="Henrissat B."/>
            <person name="Grigoriev I.V."/>
            <person name="Spatafora J.W."/>
            <person name="Aime M.C."/>
        </authorList>
    </citation>
    <scope>NUCLEOTIDE SEQUENCE [LARGE SCALE GENOMIC DNA]</scope>
    <source>
        <strain evidence="8 9">MCA 4198</strain>
    </source>
</reference>
<comment type="subcellular location">
    <subcellularLocation>
        <location evidence="1">Membrane</location>
        <topology evidence="1">Multi-pass membrane protein</topology>
    </subcellularLocation>
</comment>
<feature type="compositionally biased region" description="Polar residues" evidence="5">
    <location>
        <begin position="1"/>
        <end position="10"/>
    </location>
</feature>
<dbReference type="InParanoid" id="A0A316YHA2"/>
<dbReference type="Proteomes" id="UP000245768">
    <property type="component" value="Unassembled WGS sequence"/>
</dbReference>
<accession>A0A316YHA2</accession>
<evidence type="ECO:0000256" key="2">
    <source>
        <dbReference type="ARBA" id="ARBA00022692"/>
    </source>
</evidence>
<dbReference type="OrthoDB" id="1588579at2759"/>
<dbReference type="PANTHER" id="PTHR11132">
    <property type="entry name" value="SOLUTE CARRIER FAMILY 35"/>
    <property type="match status" value="1"/>
</dbReference>
<feature type="compositionally biased region" description="Basic and acidic residues" evidence="5">
    <location>
        <begin position="572"/>
        <end position="581"/>
    </location>
</feature>
<dbReference type="EMBL" id="KZ819640">
    <property type="protein sequence ID" value="PWN87483.1"/>
    <property type="molecule type" value="Genomic_DNA"/>
</dbReference>
<feature type="compositionally biased region" description="Low complexity" evidence="5">
    <location>
        <begin position="525"/>
        <end position="540"/>
    </location>
</feature>
<evidence type="ECO:0000256" key="1">
    <source>
        <dbReference type="ARBA" id="ARBA00004141"/>
    </source>
</evidence>
<keyword evidence="9" id="KW-1185">Reference proteome</keyword>
<dbReference type="GO" id="GO:0016020">
    <property type="term" value="C:membrane"/>
    <property type="evidence" value="ECO:0007669"/>
    <property type="project" value="UniProtKB-SubCell"/>
</dbReference>
<keyword evidence="2 6" id="KW-0812">Transmembrane</keyword>
<evidence type="ECO:0000259" key="7">
    <source>
        <dbReference type="Pfam" id="PF03151"/>
    </source>
</evidence>
<name>A0A316YHA2_9BASI</name>
<evidence type="ECO:0000313" key="8">
    <source>
        <dbReference type="EMBL" id="PWN87483.1"/>
    </source>
</evidence>
<dbReference type="FunCoup" id="A0A316YHA2">
    <property type="interactions" value="311"/>
</dbReference>
<dbReference type="InterPro" id="IPR004853">
    <property type="entry name" value="Sugar_P_trans_dom"/>
</dbReference>
<evidence type="ECO:0000313" key="9">
    <source>
        <dbReference type="Proteomes" id="UP000245768"/>
    </source>
</evidence>
<organism evidence="8 9">
    <name type="scientific">Acaromyces ingoldii</name>
    <dbReference type="NCBI Taxonomy" id="215250"/>
    <lineage>
        <taxon>Eukaryota</taxon>
        <taxon>Fungi</taxon>
        <taxon>Dikarya</taxon>
        <taxon>Basidiomycota</taxon>
        <taxon>Ustilaginomycotina</taxon>
        <taxon>Exobasidiomycetes</taxon>
        <taxon>Exobasidiales</taxon>
        <taxon>Cryptobasidiaceae</taxon>
        <taxon>Acaromyces</taxon>
    </lineage>
</organism>
<evidence type="ECO:0000256" key="6">
    <source>
        <dbReference type="SAM" id="Phobius"/>
    </source>
</evidence>
<dbReference type="AlphaFoldDB" id="A0A316YHA2"/>
<evidence type="ECO:0000256" key="3">
    <source>
        <dbReference type="ARBA" id="ARBA00022989"/>
    </source>
</evidence>
<evidence type="ECO:0000256" key="4">
    <source>
        <dbReference type="ARBA" id="ARBA00023136"/>
    </source>
</evidence>
<dbReference type="InterPro" id="IPR037185">
    <property type="entry name" value="EmrE-like"/>
</dbReference>
<keyword evidence="3 6" id="KW-1133">Transmembrane helix</keyword>
<feature type="region of interest" description="Disordered" evidence="5">
    <location>
        <begin position="1"/>
        <end position="23"/>
    </location>
</feature>
<evidence type="ECO:0000256" key="5">
    <source>
        <dbReference type="SAM" id="MobiDB-lite"/>
    </source>
</evidence>
<feature type="transmembrane region" description="Helical" evidence="6">
    <location>
        <begin position="105"/>
        <end position="124"/>
    </location>
</feature>
<protein>
    <submittedName>
        <fullName evidence="8">TPT-domain-containing protein</fullName>
    </submittedName>
</protein>